<dbReference type="GO" id="GO:0008270">
    <property type="term" value="F:zinc ion binding"/>
    <property type="evidence" value="ECO:0007669"/>
    <property type="project" value="InterPro"/>
</dbReference>
<dbReference type="PANTHER" id="PTHR46233:SF3">
    <property type="entry name" value="HYDROXYACYLGLUTATHIONE HYDROLASE GLOC"/>
    <property type="match status" value="1"/>
</dbReference>
<dbReference type="PANTHER" id="PTHR46233">
    <property type="entry name" value="HYDROXYACYLGLUTATHIONE HYDROLASE GLOC"/>
    <property type="match status" value="1"/>
</dbReference>
<dbReference type="InterPro" id="IPR051453">
    <property type="entry name" value="MBL_Glyoxalase_II"/>
</dbReference>
<comment type="cofactor">
    <cofactor evidence="1">
        <name>Zn(2+)</name>
        <dbReference type="ChEBI" id="CHEBI:29105"/>
    </cofactor>
</comment>
<dbReference type="GO" id="GO:0017001">
    <property type="term" value="P:antibiotic catabolic process"/>
    <property type="evidence" value="ECO:0007669"/>
    <property type="project" value="InterPro"/>
</dbReference>
<dbReference type="CDD" id="cd06262">
    <property type="entry name" value="metallo-hydrolase-like_MBL-fold"/>
    <property type="match status" value="1"/>
</dbReference>
<keyword evidence="4" id="KW-0862">Zinc</keyword>
<keyword evidence="3 6" id="KW-0378">Hydrolase</keyword>
<dbReference type="InterPro" id="IPR001279">
    <property type="entry name" value="Metallo-B-lactamas"/>
</dbReference>
<name>G3BMH8_9BACT</name>
<evidence type="ECO:0000313" key="6">
    <source>
        <dbReference type="EMBL" id="ADM94943.1"/>
    </source>
</evidence>
<evidence type="ECO:0000256" key="3">
    <source>
        <dbReference type="ARBA" id="ARBA00022801"/>
    </source>
</evidence>
<reference evidence="6" key="1">
    <citation type="submission" date="2009-11" db="EMBL/GenBank/DDBJ databases">
        <title>Microbial diversity profiles of fluids from low-temperature petroleum reservoirs with and without exogenous water perturbation.</title>
        <authorList>
            <person name="Pham V.D."/>
            <person name="Hnatow L.L."/>
            <person name="Zhang S."/>
            <person name="Fallon R.D."/>
            <person name="DeLong E.F."/>
            <person name="Keeler S.J."/>
        </authorList>
    </citation>
    <scope>NUCLEOTIDE SEQUENCE</scope>
</reference>
<dbReference type="PROSITE" id="PS00743">
    <property type="entry name" value="BETA_LACTAMASE_B_1"/>
    <property type="match status" value="1"/>
</dbReference>
<accession>G3BMH8</accession>
<organism evidence="6">
    <name type="scientific">uncultured Atribacterota bacterium</name>
    <dbReference type="NCBI Taxonomy" id="263865"/>
    <lineage>
        <taxon>Bacteria</taxon>
        <taxon>Pseudomonadati</taxon>
        <taxon>Atribacterota</taxon>
        <taxon>environmental samples</taxon>
    </lineage>
</organism>
<dbReference type="GO" id="GO:0008800">
    <property type="term" value="F:beta-lactamase activity"/>
    <property type="evidence" value="ECO:0007669"/>
    <property type="project" value="InterPro"/>
</dbReference>
<proteinExistence type="predicted"/>
<dbReference type="SMART" id="SM00849">
    <property type="entry name" value="Lactamase_B"/>
    <property type="match status" value="1"/>
</dbReference>
<dbReference type="AlphaFoldDB" id="G3BMH8"/>
<dbReference type="InterPro" id="IPR036866">
    <property type="entry name" value="RibonucZ/Hydroxyglut_hydro"/>
</dbReference>
<feature type="domain" description="Metallo-beta-lactamase" evidence="5">
    <location>
        <begin position="19"/>
        <end position="196"/>
    </location>
</feature>
<evidence type="ECO:0000256" key="4">
    <source>
        <dbReference type="ARBA" id="ARBA00022833"/>
    </source>
</evidence>
<dbReference type="Pfam" id="PF00753">
    <property type="entry name" value="Lactamase_B"/>
    <property type="match status" value="1"/>
</dbReference>
<keyword evidence="2" id="KW-0479">Metal-binding</keyword>
<dbReference type="Gene3D" id="3.60.15.10">
    <property type="entry name" value="Ribonuclease Z/Hydroxyacylglutathione hydrolase-like"/>
    <property type="match status" value="1"/>
</dbReference>
<dbReference type="InterPro" id="IPR001018">
    <property type="entry name" value="Beta-lactamase_class-B_CS"/>
</dbReference>
<evidence type="ECO:0000256" key="2">
    <source>
        <dbReference type="ARBA" id="ARBA00022723"/>
    </source>
</evidence>
<evidence type="ECO:0000259" key="5">
    <source>
        <dbReference type="SMART" id="SM00849"/>
    </source>
</evidence>
<protein>
    <submittedName>
        <fullName evidence="6">Zn-dependent hydrolase</fullName>
    </submittedName>
</protein>
<dbReference type="SUPFAM" id="SSF56281">
    <property type="entry name" value="Metallo-hydrolase/oxidoreductase"/>
    <property type="match status" value="1"/>
</dbReference>
<sequence>MSIEQNNLYIKRIILGELATNCYILGCSKTREAAVIDPAIASSIILEQIKENGFQLKYIINTHGHADHIGGNKMLKEEFSANLLVHKLDEEMLIDPKKNFSFYSGIPIQSPPADEYLEDGMHLKVGLFDVFIIHTPGHSPGSVSLKVDNKIFTGDTLFREGIGRTDLPGGSNSDLIHSIKKKLFVFDASCEVFPGHGPETTLKWELEHNTWLK</sequence>
<evidence type="ECO:0000256" key="1">
    <source>
        <dbReference type="ARBA" id="ARBA00001947"/>
    </source>
</evidence>
<dbReference type="EMBL" id="GU180079">
    <property type="protein sequence ID" value="ADM94943.1"/>
    <property type="molecule type" value="Genomic_DNA"/>
</dbReference>